<dbReference type="SUPFAM" id="SSF53474">
    <property type="entry name" value="alpha/beta-Hydrolases"/>
    <property type="match status" value="1"/>
</dbReference>
<dbReference type="EMBL" id="CP010725">
    <property type="protein sequence ID" value="AUR00130.1"/>
    <property type="molecule type" value="Genomic_DNA"/>
</dbReference>
<sequence length="231" mass="25242">MTPLLLLPGMMCDARLFQPQIAALSGHVPLMTAPIGQGDSMAALAQAILEIAPPQFAVAGLSMGGILAMEIIRQAPERILGAALMDTNPRAEAPEVQARREPQIAAARAGRLEQVMREEMKPNYLTDGPNRAQILDLCMAMALDLGPEVFVNQSKALRDRPDQCDTLRQFGRPTLVLCGREDSLCPPHRHELMHDLLPQSHLEILDGAGHLPTLETPDQTTAALRRWLESL</sequence>
<evidence type="ECO:0000259" key="1">
    <source>
        <dbReference type="Pfam" id="PF12697"/>
    </source>
</evidence>
<dbReference type="PANTHER" id="PTHR43194">
    <property type="entry name" value="HYDROLASE ALPHA/BETA FOLD FAMILY"/>
    <property type="match status" value="1"/>
</dbReference>
<organism evidence="2 3">
    <name type="scientific">Phaeobacter inhibens</name>
    <dbReference type="NCBI Taxonomy" id="221822"/>
    <lineage>
        <taxon>Bacteria</taxon>
        <taxon>Pseudomonadati</taxon>
        <taxon>Pseudomonadota</taxon>
        <taxon>Alphaproteobacteria</taxon>
        <taxon>Rhodobacterales</taxon>
        <taxon>Roseobacteraceae</taxon>
        <taxon>Phaeobacter</taxon>
    </lineage>
</organism>
<evidence type="ECO:0000313" key="3">
    <source>
        <dbReference type="Proteomes" id="UP000236447"/>
    </source>
</evidence>
<keyword evidence="2" id="KW-0378">Hydrolase</keyword>
<evidence type="ECO:0000313" key="2">
    <source>
        <dbReference type="EMBL" id="AUR00130.1"/>
    </source>
</evidence>
<proteinExistence type="predicted"/>
<reference evidence="2 3" key="2">
    <citation type="journal article" date="2017" name="Genome Biol. Evol.">
        <title>Trajectories and Drivers of Genome Evolution in Surface-Associated Marine Phaeobacter.</title>
        <authorList>
            <person name="Freese H.M."/>
            <person name="Sikorski J."/>
            <person name="Bunk B."/>
            <person name="Scheuner C."/>
            <person name="Meier-Kolthoff J.P."/>
            <person name="Sproer C."/>
            <person name="Gram L."/>
            <person name="Overmann J."/>
        </authorList>
    </citation>
    <scope>NUCLEOTIDE SEQUENCE [LARGE SCALE GENOMIC DNA]</scope>
    <source>
        <strain evidence="2 3">P88</strain>
    </source>
</reference>
<dbReference type="InterPro" id="IPR000073">
    <property type="entry name" value="AB_hydrolase_1"/>
</dbReference>
<dbReference type="PANTHER" id="PTHR43194:SF2">
    <property type="entry name" value="PEROXISOMAL MEMBRANE PROTEIN LPX1"/>
    <property type="match status" value="1"/>
</dbReference>
<dbReference type="Pfam" id="PF12697">
    <property type="entry name" value="Abhydrolase_6"/>
    <property type="match status" value="1"/>
</dbReference>
<dbReference type="PRINTS" id="PR00111">
    <property type="entry name" value="ABHYDROLASE"/>
</dbReference>
<dbReference type="GO" id="GO:0016787">
    <property type="term" value="F:hydrolase activity"/>
    <property type="evidence" value="ECO:0007669"/>
    <property type="project" value="UniProtKB-KW"/>
</dbReference>
<protein>
    <submittedName>
        <fullName evidence="2">Alpha/beta hydrolase domain-containing protein</fullName>
    </submittedName>
</protein>
<dbReference type="InterPro" id="IPR029058">
    <property type="entry name" value="AB_hydrolase_fold"/>
</dbReference>
<feature type="domain" description="AB hydrolase-1" evidence="1">
    <location>
        <begin position="4"/>
        <end position="222"/>
    </location>
</feature>
<gene>
    <name evidence="2" type="ORF">PhaeoP88_02787</name>
</gene>
<dbReference type="Gene3D" id="3.40.50.1820">
    <property type="entry name" value="alpha/beta hydrolase"/>
    <property type="match status" value="1"/>
</dbReference>
<dbReference type="InterPro" id="IPR050228">
    <property type="entry name" value="Carboxylesterase_BioH"/>
</dbReference>
<name>A0A2I7KC18_9RHOB</name>
<accession>A0A2I7KC18</accession>
<reference evidence="2 3" key="1">
    <citation type="journal article" date="2017" name="Front. Microbiol.">
        <title>Phaeobacter piscinae sp. nov., a species of the Roseobacter group and potential aquaculture probiont.</title>
        <authorList>
            <person name="Sonnenschein E.C."/>
            <person name="Phippen C.B.W."/>
            <person name="Nielsen K.F."/>
            <person name="Mateiu R.V."/>
            <person name="Melchiorsen J."/>
            <person name="Gram L."/>
            <person name="Overmann J."/>
            <person name="Freese H.M."/>
        </authorList>
    </citation>
    <scope>NUCLEOTIDE SEQUENCE [LARGE SCALE GENOMIC DNA]</scope>
    <source>
        <strain evidence="2 3">P88</strain>
    </source>
</reference>
<dbReference type="AlphaFoldDB" id="A0A2I7KC18"/>
<dbReference type="Proteomes" id="UP000236447">
    <property type="component" value="Chromosome"/>
</dbReference>